<sequence length="421" mass="45240">MSTQLSEFPVARFNQMIRGYALSGLMPGHGPRVDSYGAFKTAYPVTTKADLRASVARMCEAGALPAGYVVATSGTSAAPTVSLWSASQTDRASAHALDLRRFIGKHLFARGDVVANLLAAGGFGSLYDGMNRVLEPLGVTIVPMGRFDAMPDHKQALDLLRAVRANTLVATPAGLIELARASLDAGCQLTVEKLVFIGERLTSARRAFLGSVWPGCRISGLYGTTEAGLIGVAPPGAPPDEYAVLSRWAFLERDEDGALLLTDLSAPLVPLLRYRVGDFVAPTSAKPGGGVTRLRLLDRMDRCFNLVGNLLHPDLFREAVRSCVPQLTHLQIQLSYAENGRERLHLAVDMGRRAMQAAQKHAIHQAIAQIPQVQEGLRRRVLDITVGGQETQHTNGRGKLPDLVDARNVAATGPDRVRVAS</sequence>
<evidence type="ECO:0000313" key="3">
    <source>
        <dbReference type="Proteomes" id="UP000436522"/>
    </source>
</evidence>
<comment type="caution">
    <text evidence="2">The sequence shown here is derived from an EMBL/GenBank/DDBJ whole genome shotgun (WGS) entry which is preliminary data.</text>
</comment>
<protein>
    <submittedName>
        <fullName evidence="2">Preprotein translocase subunit Tim44</fullName>
    </submittedName>
</protein>
<dbReference type="SUPFAM" id="SSF56801">
    <property type="entry name" value="Acetyl-CoA synthetase-like"/>
    <property type="match status" value="1"/>
</dbReference>
<dbReference type="AlphaFoldDB" id="A0A640VUB8"/>
<reference evidence="2 3" key="1">
    <citation type="submission" date="2019-12" db="EMBL/GenBank/DDBJ databases">
        <title>Roseobacter cerasinus sp. nov., isolated from seawater around aquaculture.</title>
        <authorList>
            <person name="Muramatsu S."/>
            <person name="Takabe Y."/>
            <person name="Mori K."/>
            <person name="Takaichi S."/>
            <person name="Hanada S."/>
        </authorList>
    </citation>
    <scope>NUCLEOTIDE SEQUENCE [LARGE SCALE GENOMIC DNA]</scope>
    <source>
        <strain evidence="2 3">AI77</strain>
    </source>
</reference>
<dbReference type="Gene3D" id="3.40.50.12780">
    <property type="entry name" value="N-terminal domain of ligase-like"/>
    <property type="match status" value="1"/>
</dbReference>
<feature type="domain" description="AMP-dependent synthetase/ligase" evidence="1">
    <location>
        <begin position="137"/>
        <end position="234"/>
    </location>
</feature>
<dbReference type="InterPro" id="IPR000873">
    <property type="entry name" value="AMP-dep_synth/lig_dom"/>
</dbReference>
<evidence type="ECO:0000259" key="1">
    <source>
        <dbReference type="Pfam" id="PF00501"/>
    </source>
</evidence>
<dbReference type="RefSeq" id="WP_159979550.1">
    <property type="nucleotide sequence ID" value="NZ_BLIV01000007.1"/>
</dbReference>
<dbReference type="PANTHER" id="PTHR43845">
    <property type="entry name" value="BLR5969 PROTEIN"/>
    <property type="match status" value="1"/>
</dbReference>
<organism evidence="2 3">
    <name type="scientific">Roseobacter cerasinus</name>
    <dbReference type="NCBI Taxonomy" id="2602289"/>
    <lineage>
        <taxon>Bacteria</taxon>
        <taxon>Pseudomonadati</taxon>
        <taxon>Pseudomonadota</taxon>
        <taxon>Alphaproteobacteria</taxon>
        <taxon>Rhodobacterales</taxon>
        <taxon>Roseobacteraceae</taxon>
        <taxon>Roseobacter</taxon>
    </lineage>
</organism>
<dbReference type="PANTHER" id="PTHR43845:SF1">
    <property type="entry name" value="BLR5969 PROTEIN"/>
    <property type="match status" value="1"/>
</dbReference>
<dbReference type="EMBL" id="BLIV01000007">
    <property type="protein sequence ID" value="GFE51619.1"/>
    <property type="molecule type" value="Genomic_DNA"/>
</dbReference>
<name>A0A640VUB8_9RHOB</name>
<dbReference type="OrthoDB" id="580775at2"/>
<dbReference type="Pfam" id="PF00501">
    <property type="entry name" value="AMP-binding"/>
    <property type="match status" value="1"/>
</dbReference>
<dbReference type="Proteomes" id="UP000436522">
    <property type="component" value="Unassembled WGS sequence"/>
</dbReference>
<gene>
    <name evidence="2" type="primary">iaaL</name>
    <name evidence="2" type="ORF">So717_33720</name>
</gene>
<keyword evidence="3" id="KW-1185">Reference proteome</keyword>
<accession>A0A640VUB8</accession>
<dbReference type="InterPro" id="IPR042099">
    <property type="entry name" value="ANL_N_sf"/>
</dbReference>
<evidence type="ECO:0000313" key="2">
    <source>
        <dbReference type="EMBL" id="GFE51619.1"/>
    </source>
</evidence>
<proteinExistence type="predicted"/>